<dbReference type="InterPro" id="IPR051788">
    <property type="entry name" value="MFS_Transporter"/>
</dbReference>
<feature type="transmembrane region" description="Helical" evidence="7">
    <location>
        <begin position="75"/>
        <end position="95"/>
    </location>
</feature>
<evidence type="ECO:0000259" key="8">
    <source>
        <dbReference type="PROSITE" id="PS50850"/>
    </source>
</evidence>
<proteinExistence type="inferred from homology"/>
<comment type="similarity">
    <text evidence="2">Belongs to the major facilitator superfamily.</text>
</comment>
<evidence type="ECO:0000256" key="7">
    <source>
        <dbReference type="SAM" id="Phobius"/>
    </source>
</evidence>
<evidence type="ECO:0000313" key="10">
    <source>
        <dbReference type="Proteomes" id="UP001519296"/>
    </source>
</evidence>
<keyword evidence="5 7" id="KW-1133">Transmembrane helix</keyword>
<feature type="transmembrane region" description="Helical" evidence="7">
    <location>
        <begin position="159"/>
        <end position="177"/>
    </location>
</feature>
<feature type="transmembrane region" description="Helical" evidence="7">
    <location>
        <begin position="358"/>
        <end position="377"/>
    </location>
</feature>
<dbReference type="Pfam" id="PF07690">
    <property type="entry name" value="MFS_1"/>
    <property type="match status" value="1"/>
</dbReference>
<dbReference type="Proteomes" id="UP001519296">
    <property type="component" value="Unassembled WGS sequence"/>
</dbReference>
<dbReference type="InterPro" id="IPR020846">
    <property type="entry name" value="MFS_dom"/>
</dbReference>
<feature type="transmembrane region" description="Helical" evidence="7">
    <location>
        <begin position="243"/>
        <end position="264"/>
    </location>
</feature>
<feature type="transmembrane region" description="Helical" evidence="7">
    <location>
        <begin position="329"/>
        <end position="352"/>
    </location>
</feature>
<keyword evidence="4 7" id="KW-0812">Transmembrane</keyword>
<dbReference type="PANTHER" id="PTHR23514:SF3">
    <property type="entry name" value="BYPASS OF STOP CODON PROTEIN 6"/>
    <property type="match status" value="1"/>
</dbReference>
<accession>A0ABS5B5C1</accession>
<dbReference type="PROSITE" id="PS50850">
    <property type="entry name" value="MFS"/>
    <property type="match status" value="1"/>
</dbReference>
<dbReference type="EMBL" id="PRDG01000004">
    <property type="protein sequence ID" value="MBP2623643.1"/>
    <property type="molecule type" value="Genomic_DNA"/>
</dbReference>
<evidence type="ECO:0000256" key="5">
    <source>
        <dbReference type="ARBA" id="ARBA00022989"/>
    </source>
</evidence>
<reference evidence="9 10" key="1">
    <citation type="submission" date="2018-02" db="EMBL/GenBank/DDBJ databases">
        <title>Draft genome sequence of Streptococcus oricebi CCUG 70868T type strain.</title>
        <authorList>
            <person name="Mendez V."/>
            <person name="Salva-Serra F."/>
            <person name="Jaen-Luchoro D."/>
            <person name="Gonzales-Siles L."/>
            <person name="Karlsson R."/>
            <person name="Engstrom-Jakobsson H."/>
            <person name="Busquets A."/>
            <person name="Gomila M."/>
            <person name="Pineiro-Iglesias B."/>
            <person name="Bennasar-Figueras A."/>
            <person name="Seeger M."/>
            <person name="Moore E."/>
        </authorList>
    </citation>
    <scope>NUCLEOTIDE SEQUENCE [LARGE SCALE GENOMIC DNA]</scope>
    <source>
        <strain evidence="9 10">CCUG 70868</strain>
    </source>
</reference>
<feature type="domain" description="Major facilitator superfamily (MFS) profile" evidence="8">
    <location>
        <begin position="1"/>
        <end position="381"/>
    </location>
</feature>
<evidence type="ECO:0000256" key="6">
    <source>
        <dbReference type="ARBA" id="ARBA00023136"/>
    </source>
</evidence>
<evidence type="ECO:0000256" key="4">
    <source>
        <dbReference type="ARBA" id="ARBA00022692"/>
    </source>
</evidence>
<dbReference type="SUPFAM" id="SSF103473">
    <property type="entry name" value="MFS general substrate transporter"/>
    <property type="match status" value="1"/>
</dbReference>
<comment type="subcellular location">
    <subcellularLocation>
        <location evidence="1">Cell membrane</location>
        <topology evidence="1">Multi-pass membrane protein</topology>
    </subcellularLocation>
</comment>
<name>A0ABS5B5C1_9STRE</name>
<evidence type="ECO:0000256" key="3">
    <source>
        <dbReference type="ARBA" id="ARBA00022448"/>
    </source>
</evidence>
<dbReference type="InterPro" id="IPR011701">
    <property type="entry name" value="MFS"/>
</dbReference>
<feature type="transmembrane region" description="Helical" evidence="7">
    <location>
        <begin position="205"/>
        <end position="223"/>
    </location>
</feature>
<feature type="transmembrane region" description="Helical" evidence="7">
    <location>
        <begin position="271"/>
        <end position="288"/>
    </location>
</feature>
<evidence type="ECO:0000256" key="1">
    <source>
        <dbReference type="ARBA" id="ARBA00004651"/>
    </source>
</evidence>
<dbReference type="PANTHER" id="PTHR23514">
    <property type="entry name" value="BYPASS OF STOP CODON PROTEIN 6"/>
    <property type="match status" value="1"/>
</dbReference>
<comment type="caution">
    <text evidence="9">The sequence shown here is derived from an EMBL/GenBank/DDBJ whole genome shotgun (WGS) entry which is preliminary data.</text>
</comment>
<organism evidence="9 10">
    <name type="scientific">Streptococcus oricebi</name>
    <dbReference type="NCBI Taxonomy" id="1547447"/>
    <lineage>
        <taxon>Bacteria</taxon>
        <taxon>Bacillati</taxon>
        <taxon>Bacillota</taxon>
        <taxon>Bacilli</taxon>
        <taxon>Lactobacillales</taxon>
        <taxon>Streptococcaceae</taxon>
        <taxon>Streptococcus</taxon>
    </lineage>
</organism>
<keyword evidence="3" id="KW-0813">Transport</keyword>
<evidence type="ECO:0000256" key="2">
    <source>
        <dbReference type="ARBA" id="ARBA00008335"/>
    </source>
</evidence>
<keyword evidence="10" id="KW-1185">Reference proteome</keyword>
<dbReference type="InterPro" id="IPR036259">
    <property type="entry name" value="MFS_trans_sf"/>
</dbReference>
<dbReference type="Gene3D" id="1.20.1250.20">
    <property type="entry name" value="MFS general substrate transporter like domains"/>
    <property type="match status" value="2"/>
</dbReference>
<gene>
    <name evidence="9" type="ORF">C4K46_06780</name>
</gene>
<protein>
    <submittedName>
        <fullName evidence="9">MFS transporter</fullName>
    </submittedName>
</protein>
<sequence>MKKFMEKVSILGLSTILTTSFSISSALPAMSKFYKSYPASQLELLVSLPSIGIIIMLVLNAYIERYLSERQMIVTGLSLLSLSGFVPLFTTNYWLIFASRLVFGLGVGLMNAKAISIISDRYQGRERLQMLGYRSSAEVVGTALLTLAVGQLLHWGWQASFLIYGAGFPILLLYLLFVSKPEARAASESLAEASDSKLRAGQLKIILFLSLLAGVIVLCNTTLNIRIPSLLIKNKLGQEETASLVLGAMQFTGVVAGISFASLAALLKERLLLVAGLSYGLAQILLGLSSQLWFLGFMSVAAGFSYSVSLTAIFNLLSDFLPADLINRGTSIIILGCSLGASSGPFILLLLGVISDQVFLPFVLLGALMILATSLIYPISKKMIREREGGQVDASR</sequence>
<keyword evidence="6 7" id="KW-0472">Membrane</keyword>
<feature type="transmembrane region" description="Helical" evidence="7">
    <location>
        <begin position="44"/>
        <end position="63"/>
    </location>
</feature>
<evidence type="ECO:0000313" key="9">
    <source>
        <dbReference type="EMBL" id="MBP2623643.1"/>
    </source>
</evidence>
<dbReference type="RefSeq" id="WP_209628150.1">
    <property type="nucleotide sequence ID" value="NZ_PRDG01000004.1"/>
</dbReference>
<feature type="transmembrane region" description="Helical" evidence="7">
    <location>
        <begin position="294"/>
        <end position="317"/>
    </location>
</feature>